<protein>
    <submittedName>
        <fullName evidence="1">Uncharacterized protein</fullName>
    </submittedName>
</protein>
<dbReference type="Proteomes" id="UP000479000">
    <property type="component" value="Unassembled WGS sequence"/>
</dbReference>
<name>A0A6H5H807_9HEMI</name>
<dbReference type="GO" id="GO:0044233">
    <property type="term" value="C:mitochondria-associated endoplasmic reticulum membrane contact site"/>
    <property type="evidence" value="ECO:0007669"/>
    <property type="project" value="InterPro"/>
</dbReference>
<accession>A0A6H5H807</accession>
<dbReference type="GO" id="GO:0005739">
    <property type="term" value="C:mitochondrion"/>
    <property type="evidence" value="ECO:0007669"/>
    <property type="project" value="GOC"/>
</dbReference>
<dbReference type="GO" id="GO:0051560">
    <property type="term" value="P:mitochondrial calcium ion homeostasis"/>
    <property type="evidence" value="ECO:0007669"/>
    <property type="project" value="InterPro"/>
</dbReference>
<dbReference type="EMBL" id="CADCXU010025314">
    <property type="protein sequence ID" value="CAB0012351.1"/>
    <property type="molecule type" value="Genomic_DNA"/>
</dbReference>
<dbReference type="InterPro" id="IPR039275">
    <property type="entry name" value="PDZD8"/>
</dbReference>
<dbReference type="PANTHER" id="PTHR21519">
    <property type="entry name" value="PDZ DOMAIN-CONTAINING PROTEIN 8"/>
    <property type="match status" value="1"/>
</dbReference>
<evidence type="ECO:0000313" key="1">
    <source>
        <dbReference type="EMBL" id="CAB0012351.1"/>
    </source>
</evidence>
<gene>
    <name evidence="1" type="ORF">NTEN_LOCUS17097</name>
</gene>
<organism evidence="1 2">
    <name type="scientific">Nesidiocoris tenuis</name>
    <dbReference type="NCBI Taxonomy" id="355587"/>
    <lineage>
        <taxon>Eukaryota</taxon>
        <taxon>Metazoa</taxon>
        <taxon>Ecdysozoa</taxon>
        <taxon>Arthropoda</taxon>
        <taxon>Hexapoda</taxon>
        <taxon>Insecta</taxon>
        <taxon>Pterygota</taxon>
        <taxon>Neoptera</taxon>
        <taxon>Paraneoptera</taxon>
        <taxon>Hemiptera</taxon>
        <taxon>Heteroptera</taxon>
        <taxon>Panheteroptera</taxon>
        <taxon>Cimicomorpha</taxon>
        <taxon>Miridae</taxon>
        <taxon>Dicyphina</taxon>
        <taxon>Nesidiocoris</taxon>
    </lineage>
</organism>
<reference evidence="1 2" key="1">
    <citation type="submission" date="2020-02" db="EMBL/GenBank/DDBJ databases">
        <authorList>
            <person name="Ferguson B K."/>
        </authorList>
    </citation>
    <scope>NUCLEOTIDE SEQUENCE [LARGE SCALE GENOMIC DNA]</scope>
</reference>
<sequence length="99" mass="11099">MISPPPNRSIQISQRSDNFHLLFQICKLKDEIDAESLNHHALQKEEQAAENADAKAKVAFLAGKSEERLQALAVLMLHCCAGLQDYQESNNMLTLTTFD</sequence>
<dbReference type="PANTHER" id="PTHR21519:SF1">
    <property type="entry name" value="PDZ DOMAIN-CONTAINING PROTEIN 8"/>
    <property type="match status" value="1"/>
</dbReference>
<proteinExistence type="predicted"/>
<dbReference type="AlphaFoldDB" id="A0A6H5H807"/>
<evidence type="ECO:0000313" key="2">
    <source>
        <dbReference type="Proteomes" id="UP000479000"/>
    </source>
</evidence>
<feature type="non-terminal residue" evidence="1">
    <location>
        <position position="99"/>
    </location>
</feature>
<dbReference type="GO" id="GO:1990456">
    <property type="term" value="P:mitochondrion-endoplasmic reticulum membrane tethering"/>
    <property type="evidence" value="ECO:0007669"/>
    <property type="project" value="InterPro"/>
</dbReference>
<dbReference type="OrthoDB" id="10004596at2759"/>
<feature type="non-terminal residue" evidence="1">
    <location>
        <position position="1"/>
    </location>
</feature>
<keyword evidence="2" id="KW-1185">Reference proteome</keyword>